<evidence type="ECO:0000256" key="14">
    <source>
        <dbReference type="PROSITE-ProRule" id="PRU01360"/>
    </source>
</evidence>
<dbReference type="Pfam" id="PF00593">
    <property type="entry name" value="TonB_dep_Rec_b-barrel"/>
    <property type="match status" value="1"/>
</dbReference>
<dbReference type="CDD" id="cd01347">
    <property type="entry name" value="ligand_gated_channel"/>
    <property type="match status" value="1"/>
</dbReference>
<gene>
    <name evidence="18" type="primary">fhuA</name>
    <name evidence="18" type="ORF">COL8621_03753</name>
</gene>
<dbReference type="InterPro" id="IPR037066">
    <property type="entry name" value="Plug_dom_sf"/>
</dbReference>
<dbReference type="Gene3D" id="2.170.130.10">
    <property type="entry name" value="TonB-dependent receptor, plug domain"/>
    <property type="match status" value="1"/>
</dbReference>
<evidence type="ECO:0000256" key="13">
    <source>
        <dbReference type="ARBA" id="ARBA00023237"/>
    </source>
</evidence>
<keyword evidence="11 14" id="KW-0472">Membrane</keyword>
<dbReference type="EMBL" id="FXYE01000005">
    <property type="protein sequence ID" value="SMX51223.1"/>
    <property type="molecule type" value="Genomic_DNA"/>
</dbReference>
<organism evidence="18 19">
    <name type="scientific">Actibacterium lipolyticum</name>
    <dbReference type="NCBI Taxonomy" id="1524263"/>
    <lineage>
        <taxon>Bacteria</taxon>
        <taxon>Pseudomonadati</taxon>
        <taxon>Pseudomonadota</taxon>
        <taxon>Alphaproteobacteria</taxon>
        <taxon>Rhodobacterales</taxon>
        <taxon>Roseobacteraceae</taxon>
        <taxon>Actibacterium</taxon>
    </lineage>
</organism>
<keyword evidence="13 14" id="KW-0998">Cell outer membrane</keyword>
<comment type="similarity">
    <text evidence="2 14 15">Belongs to the TonB-dependent receptor family.</text>
</comment>
<keyword evidence="6 14" id="KW-0812">Transmembrane</keyword>
<evidence type="ECO:0000256" key="12">
    <source>
        <dbReference type="ARBA" id="ARBA00023170"/>
    </source>
</evidence>
<evidence type="ECO:0000256" key="5">
    <source>
        <dbReference type="ARBA" id="ARBA00022496"/>
    </source>
</evidence>
<evidence type="ECO:0000256" key="15">
    <source>
        <dbReference type="RuleBase" id="RU003357"/>
    </source>
</evidence>
<dbReference type="InterPro" id="IPR012910">
    <property type="entry name" value="Plug_dom"/>
</dbReference>
<evidence type="ECO:0000259" key="16">
    <source>
        <dbReference type="Pfam" id="PF00593"/>
    </source>
</evidence>
<evidence type="ECO:0000256" key="11">
    <source>
        <dbReference type="ARBA" id="ARBA00023136"/>
    </source>
</evidence>
<proteinExistence type="inferred from homology"/>
<evidence type="ECO:0000256" key="4">
    <source>
        <dbReference type="ARBA" id="ARBA00022452"/>
    </source>
</evidence>
<protein>
    <submittedName>
        <fullName evidence="18">Ferrichrome-iron receptor</fullName>
    </submittedName>
</protein>
<feature type="domain" description="TonB-dependent receptor-like beta-barrel" evidence="16">
    <location>
        <begin position="280"/>
        <end position="696"/>
    </location>
</feature>
<dbReference type="InterPro" id="IPR000531">
    <property type="entry name" value="Beta-barrel_TonB"/>
</dbReference>
<dbReference type="InterPro" id="IPR010105">
    <property type="entry name" value="TonB_sidphr_rcpt"/>
</dbReference>
<keyword evidence="9" id="KW-0406">Ion transport</keyword>
<dbReference type="AlphaFoldDB" id="A0A238L7Z0"/>
<reference evidence="19" key="1">
    <citation type="submission" date="2017-05" db="EMBL/GenBank/DDBJ databases">
        <authorList>
            <person name="Rodrigo-Torres L."/>
            <person name="Arahal R. D."/>
            <person name="Lucena T."/>
        </authorList>
    </citation>
    <scope>NUCLEOTIDE SEQUENCE [LARGE SCALE GENOMIC DNA]</scope>
    <source>
        <strain evidence="19">CECT 8621</strain>
    </source>
</reference>
<keyword evidence="7" id="KW-0732">Signal</keyword>
<evidence type="ECO:0000313" key="18">
    <source>
        <dbReference type="EMBL" id="SMX51223.1"/>
    </source>
</evidence>
<dbReference type="Pfam" id="PF07715">
    <property type="entry name" value="Plug"/>
    <property type="match status" value="1"/>
</dbReference>
<accession>A0A238L7Z0</accession>
<evidence type="ECO:0000256" key="9">
    <source>
        <dbReference type="ARBA" id="ARBA00023065"/>
    </source>
</evidence>
<dbReference type="GO" id="GO:0015891">
    <property type="term" value="P:siderophore transport"/>
    <property type="evidence" value="ECO:0007669"/>
    <property type="project" value="InterPro"/>
</dbReference>
<dbReference type="NCBIfam" id="TIGR01783">
    <property type="entry name" value="TonB-siderophor"/>
    <property type="match status" value="1"/>
</dbReference>
<feature type="domain" description="TonB-dependent receptor plug" evidence="17">
    <location>
        <begin position="88"/>
        <end position="189"/>
    </location>
</feature>
<evidence type="ECO:0000256" key="3">
    <source>
        <dbReference type="ARBA" id="ARBA00022448"/>
    </source>
</evidence>
<evidence type="ECO:0000256" key="8">
    <source>
        <dbReference type="ARBA" id="ARBA00023004"/>
    </source>
</evidence>
<dbReference type="Gene3D" id="2.40.170.20">
    <property type="entry name" value="TonB-dependent receptor, beta-barrel domain"/>
    <property type="match status" value="1"/>
</dbReference>
<dbReference type="PANTHER" id="PTHR32552">
    <property type="entry name" value="FERRICHROME IRON RECEPTOR-RELATED"/>
    <property type="match status" value="1"/>
</dbReference>
<keyword evidence="19" id="KW-1185">Reference proteome</keyword>
<keyword evidence="8" id="KW-0408">Iron</keyword>
<dbReference type="SUPFAM" id="SSF56935">
    <property type="entry name" value="Porins"/>
    <property type="match status" value="1"/>
</dbReference>
<dbReference type="GO" id="GO:0015344">
    <property type="term" value="F:siderophore uptake transmembrane transporter activity"/>
    <property type="evidence" value="ECO:0007669"/>
    <property type="project" value="TreeGrafter"/>
</dbReference>
<name>A0A238L7Z0_9RHOB</name>
<evidence type="ECO:0000256" key="2">
    <source>
        <dbReference type="ARBA" id="ARBA00009810"/>
    </source>
</evidence>
<comment type="subcellular location">
    <subcellularLocation>
        <location evidence="1 14">Cell outer membrane</location>
        <topology evidence="1 14">Multi-pass membrane protein</topology>
    </subcellularLocation>
</comment>
<evidence type="ECO:0000313" key="19">
    <source>
        <dbReference type="Proteomes" id="UP000202922"/>
    </source>
</evidence>
<dbReference type="GO" id="GO:0038023">
    <property type="term" value="F:signaling receptor activity"/>
    <property type="evidence" value="ECO:0007669"/>
    <property type="project" value="InterPro"/>
</dbReference>
<dbReference type="Proteomes" id="UP000202922">
    <property type="component" value="Unassembled WGS sequence"/>
</dbReference>
<keyword evidence="4 14" id="KW-1134">Transmembrane beta strand</keyword>
<sequence>MGPARRSRDICLRGIMKNSEWNSRRFTRIGVCGLMLSVSATALSAQSSDGIIDLEEIVVEVQEDATGPVGADKNPPTVTGSKFPVFLNEVPQSVTVLGEEQIQRFGAKRTSEALRYAAGVTADVFGDDNDYDWLRIRGFQADQTGVYLDNAQNLAFAFGSFFIDPYTLERIEILRGPSSALYGGSNPGGLVNYVSKRPGERLREVTVGLNDASSQWLEFDFGDTLGGEQAYRLTGRIEGGDKYDEFNSGLRGTLAPSYKFTTDGGTEVTLLANFHMADEQHNGSTFLPYEGTVVATPEFGYIGDDVNFSDPDWDSYMRKQGSVSAIVEHQFDNGFTFTGIGRAGVASVEESYWYASGYSGYAPSPVDAAGTLSMIAFDHDTLVKTAQADLRYYGTIDAGAVSHDLLFGLDARDYWLDETQAVGFGSTTVVGSSSPGTPTIGAPYQDAVTTQQQVGLYFQDQMRWGAGWIGTVNLRHDFVETEQDGPAGFSRNDSESSYRVAIAREGANGFTPYLSYSSFFDPLIASPASGVTKPEYGDQIELGFKWAPLGENFALSGAVFQIDQSNVVTGAFPVFDQLGKVRSRGVELEGSYDFGNGLSVAGAATFLDVKVKEDSNAALIGTTPTLIPESELSLTASYEFAGALNGLTVGAGARHRGKSFADANNTLSVPTSTVVDVFASYEFANGLETNFAVTNVADKTYVTGCQTAVVCSYGSGREVSLSLTSRF</sequence>
<dbReference type="GO" id="GO:0009279">
    <property type="term" value="C:cell outer membrane"/>
    <property type="evidence" value="ECO:0007669"/>
    <property type="project" value="UniProtKB-SubCell"/>
</dbReference>
<evidence type="ECO:0000256" key="7">
    <source>
        <dbReference type="ARBA" id="ARBA00022729"/>
    </source>
</evidence>
<dbReference type="PROSITE" id="PS52016">
    <property type="entry name" value="TONB_DEPENDENT_REC_3"/>
    <property type="match status" value="1"/>
</dbReference>
<evidence type="ECO:0000256" key="6">
    <source>
        <dbReference type="ARBA" id="ARBA00022692"/>
    </source>
</evidence>
<dbReference type="InterPro" id="IPR036942">
    <property type="entry name" value="Beta-barrel_TonB_sf"/>
</dbReference>
<dbReference type="InterPro" id="IPR039426">
    <property type="entry name" value="TonB-dep_rcpt-like"/>
</dbReference>
<evidence type="ECO:0000256" key="1">
    <source>
        <dbReference type="ARBA" id="ARBA00004571"/>
    </source>
</evidence>
<keyword evidence="12 18" id="KW-0675">Receptor</keyword>
<evidence type="ECO:0000256" key="10">
    <source>
        <dbReference type="ARBA" id="ARBA00023077"/>
    </source>
</evidence>
<evidence type="ECO:0000259" key="17">
    <source>
        <dbReference type="Pfam" id="PF07715"/>
    </source>
</evidence>
<keyword evidence="3 14" id="KW-0813">Transport</keyword>
<keyword evidence="5" id="KW-0410">Iron transport</keyword>
<keyword evidence="10 15" id="KW-0798">TonB box</keyword>
<dbReference type="PANTHER" id="PTHR32552:SF68">
    <property type="entry name" value="FERRICHROME OUTER MEMBRANE TRANSPORTER_PHAGE RECEPTOR"/>
    <property type="match status" value="1"/>
</dbReference>